<accession>A0ABP5F009</accession>
<reference evidence="3" key="1">
    <citation type="journal article" date="2019" name="Int. J. Syst. Evol. Microbiol.">
        <title>The Global Catalogue of Microorganisms (GCM) 10K type strain sequencing project: providing services to taxonomists for standard genome sequencing and annotation.</title>
        <authorList>
            <consortium name="The Broad Institute Genomics Platform"/>
            <consortium name="The Broad Institute Genome Sequencing Center for Infectious Disease"/>
            <person name="Wu L."/>
            <person name="Ma J."/>
        </authorList>
    </citation>
    <scope>NUCLEOTIDE SEQUENCE [LARGE SCALE GENOMIC DNA]</scope>
    <source>
        <strain evidence="3">JCM 15313</strain>
    </source>
</reference>
<protein>
    <submittedName>
        <fullName evidence="2">Uncharacterized protein</fullName>
    </submittedName>
</protein>
<evidence type="ECO:0000313" key="3">
    <source>
        <dbReference type="Proteomes" id="UP001501585"/>
    </source>
</evidence>
<sequence length="173" mass="18118">MQSADGGESEGSASPPPAQTDDLRNDEHDNESADDSSNDEEKADNENRGEDSEAEAPEKGVLGSWMPDGSGTNTASITYLQFEEDGGVGLLGDPTTDDPSAQGMIQICKGPFDPETEPPFDFTVRCADLANPEAEGATYSGSASLTAKSTLQVKWSTGKTSTLSYAGMIDPDD</sequence>
<keyword evidence="3" id="KW-1185">Reference proteome</keyword>
<proteinExistence type="predicted"/>
<evidence type="ECO:0000313" key="2">
    <source>
        <dbReference type="EMBL" id="GAA2009914.1"/>
    </source>
</evidence>
<comment type="caution">
    <text evidence="2">The sequence shown here is derived from an EMBL/GenBank/DDBJ whole genome shotgun (WGS) entry which is preliminary data.</text>
</comment>
<organism evidence="2 3">
    <name type="scientific">Nocardiopsis rhodophaea</name>
    <dbReference type="NCBI Taxonomy" id="280238"/>
    <lineage>
        <taxon>Bacteria</taxon>
        <taxon>Bacillati</taxon>
        <taxon>Actinomycetota</taxon>
        <taxon>Actinomycetes</taxon>
        <taxon>Streptosporangiales</taxon>
        <taxon>Nocardiopsidaceae</taxon>
        <taxon>Nocardiopsis</taxon>
    </lineage>
</organism>
<dbReference type="Proteomes" id="UP001501585">
    <property type="component" value="Unassembled WGS sequence"/>
</dbReference>
<name>A0ABP5F009_9ACTN</name>
<gene>
    <name evidence="2" type="ORF">GCM10009799_42460</name>
</gene>
<feature type="compositionally biased region" description="Acidic residues" evidence="1">
    <location>
        <begin position="32"/>
        <end position="43"/>
    </location>
</feature>
<dbReference type="EMBL" id="BAAAPC010000020">
    <property type="protein sequence ID" value="GAA2009914.1"/>
    <property type="molecule type" value="Genomic_DNA"/>
</dbReference>
<feature type="region of interest" description="Disordered" evidence="1">
    <location>
        <begin position="1"/>
        <end position="77"/>
    </location>
</feature>
<evidence type="ECO:0000256" key="1">
    <source>
        <dbReference type="SAM" id="MobiDB-lite"/>
    </source>
</evidence>
<feature type="compositionally biased region" description="Basic and acidic residues" evidence="1">
    <location>
        <begin position="21"/>
        <end position="31"/>
    </location>
</feature>